<dbReference type="PANTHER" id="PTHR19446">
    <property type="entry name" value="REVERSE TRANSCRIPTASES"/>
    <property type="match status" value="1"/>
</dbReference>
<feature type="region of interest" description="Disordered" evidence="1">
    <location>
        <begin position="263"/>
        <end position="304"/>
    </location>
</feature>
<evidence type="ECO:0000313" key="2">
    <source>
        <dbReference type="EMBL" id="RHZ46635.1"/>
    </source>
</evidence>
<protein>
    <submittedName>
        <fullName evidence="2">Uncharacterized protein</fullName>
    </submittedName>
</protein>
<gene>
    <name evidence="2" type="ORF">Glove_610g15</name>
</gene>
<keyword evidence="3" id="KW-1185">Reference proteome</keyword>
<proteinExistence type="predicted"/>
<accession>A0A397G6L6</accession>
<name>A0A397G6L6_9GLOM</name>
<dbReference type="Proteomes" id="UP000266861">
    <property type="component" value="Unassembled WGS sequence"/>
</dbReference>
<dbReference type="EMBL" id="PQFF01000507">
    <property type="protein sequence ID" value="RHZ46635.1"/>
    <property type="molecule type" value="Genomic_DNA"/>
</dbReference>
<evidence type="ECO:0000256" key="1">
    <source>
        <dbReference type="SAM" id="MobiDB-lite"/>
    </source>
</evidence>
<sequence length="304" mass="35886">MYNFNTLKIEVDFRYLPTTYHTVHIPKLRLCDTCKLPLKNNNSTVRDEVTINDHLINQEWETQYTPRADIKPNIYEDLTKEFTIEEIEKYGEIPESWKKGNVALIPKLRNWEGNLEITRLIMLLETDWCRPYWKMESYQKMTEQGYLDIRRAFDSVDRNLMIKALQRLRIPEIVIKLIKNLISNHINFGITNMGLTKNYTVERGIDQEDNLSSLLLCIFYDPLLKAINDLNLKYTYGVEWHMIRVTQTVQEFLELTGIEKKNTSKGKRRGGSIFGGVDYERTRETTPTQPDQKHNKWSNQNNAS</sequence>
<comment type="caution">
    <text evidence="2">The sequence shown here is derived from an EMBL/GenBank/DDBJ whole genome shotgun (WGS) entry which is preliminary data.</text>
</comment>
<dbReference type="OrthoDB" id="2436726at2759"/>
<dbReference type="AlphaFoldDB" id="A0A397G6L6"/>
<evidence type="ECO:0000313" key="3">
    <source>
        <dbReference type="Proteomes" id="UP000266861"/>
    </source>
</evidence>
<organism evidence="2 3">
    <name type="scientific">Diversispora epigaea</name>
    <dbReference type="NCBI Taxonomy" id="1348612"/>
    <lineage>
        <taxon>Eukaryota</taxon>
        <taxon>Fungi</taxon>
        <taxon>Fungi incertae sedis</taxon>
        <taxon>Mucoromycota</taxon>
        <taxon>Glomeromycotina</taxon>
        <taxon>Glomeromycetes</taxon>
        <taxon>Diversisporales</taxon>
        <taxon>Diversisporaceae</taxon>
        <taxon>Diversispora</taxon>
    </lineage>
</organism>
<reference evidence="2 3" key="1">
    <citation type="submission" date="2018-08" db="EMBL/GenBank/DDBJ databases">
        <title>Genome and evolution of the arbuscular mycorrhizal fungus Diversispora epigaea (formerly Glomus versiforme) and its bacterial endosymbionts.</title>
        <authorList>
            <person name="Sun X."/>
            <person name="Fei Z."/>
            <person name="Harrison M."/>
        </authorList>
    </citation>
    <scope>NUCLEOTIDE SEQUENCE [LARGE SCALE GENOMIC DNA]</scope>
    <source>
        <strain evidence="2 3">IT104</strain>
    </source>
</reference>